<dbReference type="Proteomes" id="UP000319663">
    <property type="component" value="Unassembled WGS sequence"/>
</dbReference>
<keyword evidence="1 3" id="KW-0732">Signal</keyword>
<accession>A0A507R4D3</accession>
<dbReference type="STRING" id="5098.A0A507R4D3"/>
<dbReference type="PANTHER" id="PTHR31836">
    <property type="match status" value="1"/>
</dbReference>
<keyword evidence="5" id="KW-1185">Reference proteome</keyword>
<name>A0A507R4D3_MONPU</name>
<dbReference type="InterPro" id="IPR051477">
    <property type="entry name" value="Expansin_CellWall"/>
</dbReference>
<evidence type="ECO:0000256" key="2">
    <source>
        <dbReference type="SAM" id="MobiDB-lite"/>
    </source>
</evidence>
<gene>
    <name evidence="4" type="ORF">MPDQ_002003</name>
</gene>
<evidence type="ECO:0000256" key="1">
    <source>
        <dbReference type="ARBA" id="ARBA00022729"/>
    </source>
</evidence>
<evidence type="ECO:0000313" key="5">
    <source>
        <dbReference type="Proteomes" id="UP000319663"/>
    </source>
</evidence>
<evidence type="ECO:0000313" key="4">
    <source>
        <dbReference type="EMBL" id="TQB75703.1"/>
    </source>
</evidence>
<dbReference type="AlphaFoldDB" id="A0A507R4D3"/>
<reference evidence="4 5" key="1">
    <citation type="submission" date="2019-06" db="EMBL/GenBank/DDBJ databases">
        <title>Wine fermentation using esterase from Monascus purpureus.</title>
        <authorList>
            <person name="Geng C."/>
            <person name="Zhang Y."/>
        </authorList>
    </citation>
    <scope>NUCLEOTIDE SEQUENCE [LARGE SCALE GENOMIC DNA]</scope>
    <source>
        <strain evidence="4">HQ1</strain>
    </source>
</reference>
<dbReference type="PRINTS" id="PR01217">
    <property type="entry name" value="PRICHEXTENSN"/>
</dbReference>
<feature type="signal peptide" evidence="3">
    <location>
        <begin position="1"/>
        <end position="21"/>
    </location>
</feature>
<feature type="region of interest" description="Disordered" evidence="2">
    <location>
        <begin position="63"/>
        <end position="180"/>
    </location>
</feature>
<proteinExistence type="predicted"/>
<organism evidence="4 5">
    <name type="scientific">Monascus purpureus</name>
    <name type="common">Red mold</name>
    <name type="synonym">Monascus anka</name>
    <dbReference type="NCBI Taxonomy" id="5098"/>
    <lineage>
        <taxon>Eukaryota</taxon>
        <taxon>Fungi</taxon>
        <taxon>Dikarya</taxon>
        <taxon>Ascomycota</taxon>
        <taxon>Pezizomycotina</taxon>
        <taxon>Eurotiomycetes</taxon>
        <taxon>Eurotiomycetidae</taxon>
        <taxon>Eurotiales</taxon>
        <taxon>Aspergillaceae</taxon>
        <taxon>Monascus</taxon>
    </lineage>
</organism>
<dbReference type="Gene3D" id="2.40.40.10">
    <property type="entry name" value="RlpA-like domain"/>
    <property type="match status" value="1"/>
</dbReference>
<dbReference type="PANTHER" id="PTHR31836:SF28">
    <property type="entry name" value="SRCR DOMAIN-CONTAINING PROTEIN-RELATED"/>
    <property type="match status" value="1"/>
</dbReference>
<sequence length="280" mass="28153">MAPITKTLALTGAFFAALSSALPLQKRDNSPVVWETVTNVVWTTVDVTTTVIPSQAPTVTALPVPAETTKAAPAPAETTSATSAPPAPPAPTSESTSSTWAPVPTSQAPQPAVSVPSVSIPAPEPTIISTTSVAPAPEPTSSTSTSTTTSSTAAPVPTTPATNTLSTSSGSSSGPCSAGSPCSGDGTYYDTATTMTNPSACGTANDGNTENVLALAHGIMTDSDCGRSVTIKYGGKTATGTVVDKCMGCEGDSIDLSRHLFSELADESAGRLHGVEWYFN</sequence>
<feature type="compositionally biased region" description="Low complexity" evidence="2">
    <location>
        <begin position="63"/>
        <end position="84"/>
    </location>
</feature>
<feature type="chain" id="PRO_5021445537" description="RlpA-like protein double-psi beta-barrel domain-containing protein" evidence="3">
    <location>
        <begin position="22"/>
        <end position="280"/>
    </location>
</feature>
<evidence type="ECO:0008006" key="6">
    <source>
        <dbReference type="Google" id="ProtNLM"/>
    </source>
</evidence>
<dbReference type="OrthoDB" id="623670at2759"/>
<dbReference type="SUPFAM" id="SSF50685">
    <property type="entry name" value="Barwin-like endoglucanases"/>
    <property type="match status" value="1"/>
</dbReference>
<dbReference type="EMBL" id="VIFY01000016">
    <property type="protein sequence ID" value="TQB75703.1"/>
    <property type="molecule type" value="Genomic_DNA"/>
</dbReference>
<feature type="compositionally biased region" description="Low complexity" evidence="2">
    <location>
        <begin position="92"/>
        <end position="102"/>
    </location>
</feature>
<dbReference type="InterPro" id="IPR036908">
    <property type="entry name" value="RlpA-like_sf"/>
</dbReference>
<evidence type="ECO:0000256" key="3">
    <source>
        <dbReference type="SAM" id="SignalP"/>
    </source>
</evidence>
<protein>
    <recommendedName>
        <fullName evidence="6">RlpA-like protein double-psi beta-barrel domain-containing protein</fullName>
    </recommendedName>
</protein>
<dbReference type="CDD" id="cd22191">
    <property type="entry name" value="DPBB_RlpA_EXP_N-like"/>
    <property type="match status" value="1"/>
</dbReference>
<comment type="caution">
    <text evidence="4">The sequence shown here is derived from an EMBL/GenBank/DDBJ whole genome shotgun (WGS) entry which is preliminary data.</text>
</comment>
<feature type="compositionally biased region" description="Low complexity" evidence="2">
    <location>
        <begin position="129"/>
        <end position="180"/>
    </location>
</feature>